<organism evidence="1 2">
    <name type="scientific">SAR324 cluster bacterium</name>
    <dbReference type="NCBI Taxonomy" id="2024889"/>
    <lineage>
        <taxon>Bacteria</taxon>
        <taxon>Deltaproteobacteria</taxon>
        <taxon>SAR324 cluster</taxon>
    </lineage>
</organism>
<evidence type="ECO:0000313" key="1">
    <source>
        <dbReference type="EMBL" id="PCI24284.1"/>
    </source>
</evidence>
<proteinExistence type="predicted"/>
<evidence type="ECO:0000313" key="2">
    <source>
        <dbReference type="Proteomes" id="UP000218113"/>
    </source>
</evidence>
<dbReference type="Proteomes" id="UP000218113">
    <property type="component" value="Unassembled WGS sequence"/>
</dbReference>
<dbReference type="EMBL" id="NVSR01000125">
    <property type="protein sequence ID" value="PCI24284.1"/>
    <property type="molecule type" value="Genomic_DNA"/>
</dbReference>
<name>A0A2A4ST16_9DELT</name>
<comment type="caution">
    <text evidence="1">The sequence shown here is derived from an EMBL/GenBank/DDBJ whole genome shotgun (WGS) entry which is preliminary data.</text>
</comment>
<gene>
    <name evidence="1" type="ORF">COB67_11755</name>
</gene>
<protein>
    <submittedName>
        <fullName evidence="1">Uncharacterized protein</fullName>
    </submittedName>
</protein>
<reference evidence="2" key="1">
    <citation type="submission" date="2017-08" db="EMBL/GenBank/DDBJ databases">
        <title>A dynamic microbial community with high functional redundancy inhabits the cold, oxic subseafloor aquifer.</title>
        <authorList>
            <person name="Tully B.J."/>
            <person name="Wheat C.G."/>
            <person name="Glazer B.T."/>
            <person name="Huber J.A."/>
        </authorList>
    </citation>
    <scope>NUCLEOTIDE SEQUENCE [LARGE SCALE GENOMIC DNA]</scope>
</reference>
<sequence length="59" mass="6801">MIYLDGGGAESSGRGAAHQEIPDAFCDRILIFFRKTYQVKLYEAIFQGYHSPEEFNLWI</sequence>
<accession>A0A2A4ST16</accession>
<dbReference type="AlphaFoldDB" id="A0A2A4ST16"/>